<accession>A0ABQ2QRR7</accession>
<dbReference type="EMBL" id="BMQJ01000005">
    <property type="protein sequence ID" value="GGP94431.1"/>
    <property type="molecule type" value="Genomic_DNA"/>
</dbReference>
<dbReference type="InterPro" id="IPR018644">
    <property type="entry name" value="DUF2071"/>
</dbReference>
<comment type="caution">
    <text evidence="1">The sequence shown here is derived from an EMBL/GenBank/DDBJ whole genome shotgun (WGS) entry which is preliminary data.</text>
</comment>
<evidence type="ECO:0000313" key="2">
    <source>
        <dbReference type="Proteomes" id="UP000611554"/>
    </source>
</evidence>
<protein>
    <recommendedName>
        <fullName evidence="3">DUF2071 domain-containing protein</fullName>
    </recommendedName>
</protein>
<evidence type="ECO:0000313" key="1">
    <source>
        <dbReference type="EMBL" id="GGP94431.1"/>
    </source>
</evidence>
<keyword evidence="2" id="KW-1185">Reference proteome</keyword>
<dbReference type="Proteomes" id="UP000611554">
    <property type="component" value="Unassembled WGS sequence"/>
</dbReference>
<name>A0ABQ2QRR7_9ACTN</name>
<proteinExistence type="predicted"/>
<sequence length="225" mass="25456">MYHRWSHITFLHWRYPAELIQATLPPGLKADTFDGAAWVSLTPFLLEGVRPPGIPALPWLSRFPETNLRTYVRDERGRAGIWFYSLDAGRLPAALGARLTYGLPYFWSDMAVRVDGAWRRYRCRRHRPLQPGGHCDADVETGPPLDAPDEAAIFLTARYRLFTLFAGTLASAEVEHPPWPLREARLERLDQSLVRVAGLPAPDHPPLLHFSPGVPVAVGMWHPVR</sequence>
<reference evidence="2" key="1">
    <citation type="journal article" date="2019" name="Int. J. Syst. Evol. Microbiol.">
        <title>The Global Catalogue of Microorganisms (GCM) 10K type strain sequencing project: providing services to taxonomists for standard genome sequencing and annotation.</title>
        <authorList>
            <consortium name="The Broad Institute Genomics Platform"/>
            <consortium name="The Broad Institute Genome Sequencing Center for Infectious Disease"/>
            <person name="Wu L."/>
            <person name="Ma J."/>
        </authorList>
    </citation>
    <scope>NUCLEOTIDE SEQUENCE [LARGE SCALE GENOMIC DNA]</scope>
    <source>
        <strain evidence="2">JCM 3115</strain>
    </source>
</reference>
<dbReference type="PANTHER" id="PTHR39186">
    <property type="entry name" value="DUF2071 FAMILY PROTEIN"/>
    <property type="match status" value="1"/>
</dbReference>
<dbReference type="Pfam" id="PF09844">
    <property type="entry name" value="DUF2071"/>
    <property type="match status" value="1"/>
</dbReference>
<gene>
    <name evidence="1" type="ORF">GCM10010140_25250</name>
</gene>
<dbReference type="InterPro" id="IPR023375">
    <property type="entry name" value="ADC_dom_sf"/>
</dbReference>
<evidence type="ECO:0008006" key="3">
    <source>
        <dbReference type="Google" id="ProtNLM"/>
    </source>
</evidence>
<dbReference type="SUPFAM" id="SSF160104">
    <property type="entry name" value="Acetoacetate decarboxylase-like"/>
    <property type="match status" value="1"/>
</dbReference>
<organism evidence="1 2">
    <name type="scientific">Streptosporangium pseudovulgare</name>
    <dbReference type="NCBI Taxonomy" id="35765"/>
    <lineage>
        <taxon>Bacteria</taxon>
        <taxon>Bacillati</taxon>
        <taxon>Actinomycetota</taxon>
        <taxon>Actinomycetes</taxon>
        <taxon>Streptosporangiales</taxon>
        <taxon>Streptosporangiaceae</taxon>
        <taxon>Streptosporangium</taxon>
    </lineage>
</organism>
<dbReference type="PANTHER" id="PTHR39186:SF1">
    <property type="entry name" value="DUF2071 DOMAIN-CONTAINING PROTEIN"/>
    <property type="match status" value="1"/>
</dbReference>